<comment type="caution">
    <text evidence="1">The sequence shown here is derived from an EMBL/GenBank/DDBJ whole genome shotgun (WGS) entry which is preliminary data.</text>
</comment>
<evidence type="ECO:0000313" key="2">
    <source>
        <dbReference type="Proteomes" id="UP001558632"/>
    </source>
</evidence>
<accession>A0ABR3K3R4</accession>
<dbReference type="Proteomes" id="UP001558632">
    <property type="component" value="Unassembled WGS sequence"/>
</dbReference>
<sequence>MLIDLMETENSGKLHEVGARLRNAQTWIKDANGGCPGRSIWWHVEYDTTGLRAKGTTKRQRKPRDSCSCRSRATIVEKQAFGEP</sequence>
<evidence type="ECO:0000313" key="1">
    <source>
        <dbReference type="EMBL" id="KAL1229414.1"/>
    </source>
</evidence>
<gene>
    <name evidence="1" type="ORF">TSPI_04542</name>
</gene>
<reference evidence="1 2" key="1">
    <citation type="submission" date="2024-07" db="EMBL/GenBank/DDBJ databases">
        <title>Enhanced genomic and transcriptomic resources for Trichinella pseudospiralis and T. spiralis underpin the discovery of pronounced molecular differences between stages and species.</title>
        <authorList>
            <person name="Pasi K.K."/>
            <person name="La Rosa G."/>
            <person name="Gomez-Morales M.A."/>
            <person name="Tosini F."/>
            <person name="Sumanam S."/>
            <person name="Young N.D."/>
            <person name="Chang B.C."/>
            <person name="Robin G.B."/>
        </authorList>
    </citation>
    <scope>NUCLEOTIDE SEQUENCE [LARGE SCALE GENOMIC DNA]</scope>
    <source>
        <strain evidence="1">ISS534</strain>
    </source>
</reference>
<dbReference type="EMBL" id="JBEUSY010000490">
    <property type="protein sequence ID" value="KAL1229414.1"/>
    <property type="molecule type" value="Genomic_DNA"/>
</dbReference>
<organism evidence="1 2">
    <name type="scientific">Trichinella spiralis</name>
    <name type="common">Trichina worm</name>
    <dbReference type="NCBI Taxonomy" id="6334"/>
    <lineage>
        <taxon>Eukaryota</taxon>
        <taxon>Metazoa</taxon>
        <taxon>Ecdysozoa</taxon>
        <taxon>Nematoda</taxon>
        <taxon>Enoplea</taxon>
        <taxon>Dorylaimia</taxon>
        <taxon>Trichinellida</taxon>
        <taxon>Trichinellidae</taxon>
        <taxon>Trichinella</taxon>
    </lineage>
</organism>
<proteinExistence type="predicted"/>
<dbReference type="GO" id="GO:0016874">
    <property type="term" value="F:ligase activity"/>
    <property type="evidence" value="ECO:0007669"/>
    <property type="project" value="UniProtKB-KW"/>
</dbReference>
<keyword evidence="1" id="KW-0436">Ligase</keyword>
<protein>
    <submittedName>
        <fullName evidence="1">Valine--tRNA ligase</fullName>
    </submittedName>
</protein>
<name>A0ABR3K3R4_TRISP</name>
<keyword evidence="2" id="KW-1185">Reference proteome</keyword>